<evidence type="ECO:0000259" key="5">
    <source>
        <dbReference type="PROSITE" id="PS50279"/>
    </source>
</evidence>
<keyword evidence="2" id="KW-0722">Serine protease inhibitor</keyword>
<dbReference type="WBParaSite" id="NBR_0000898901-mRNA-1">
    <property type="protein sequence ID" value="NBR_0000898901-mRNA-1"/>
    <property type="gene ID" value="NBR_0000898901"/>
</dbReference>
<dbReference type="InterPro" id="IPR036880">
    <property type="entry name" value="Kunitz_BPTI_sf"/>
</dbReference>
<reference evidence="6 7" key="2">
    <citation type="submission" date="2018-11" db="EMBL/GenBank/DDBJ databases">
        <authorList>
            <consortium name="Pathogen Informatics"/>
        </authorList>
    </citation>
    <scope>NUCLEOTIDE SEQUENCE [LARGE SCALE GENOMIC DNA]</scope>
</reference>
<dbReference type="Proteomes" id="UP000271162">
    <property type="component" value="Unassembled WGS sequence"/>
</dbReference>
<keyword evidence="1" id="KW-0646">Protease inhibitor</keyword>
<feature type="chain" id="PRO_5043125067" evidence="4">
    <location>
        <begin position="18"/>
        <end position="182"/>
    </location>
</feature>
<keyword evidence="4" id="KW-0732">Signal</keyword>
<feature type="signal peptide" evidence="4">
    <location>
        <begin position="1"/>
        <end position="17"/>
    </location>
</feature>
<dbReference type="Pfam" id="PF00014">
    <property type="entry name" value="Kunitz_BPTI"/>
    <property type="match status" value="1"/>
</dbReference>
<reference evidence="8" key="1">
    <citation type="submission" date="2017-02" db="UniProtKB">
        <authorList>
            <consortium name="WormBaseParasite"/>
        </authorList>
    </citation>
    <scope>IDENTIFICATION</scope>
</reference>
<evidence type="ECO:0000256" key="3">
    <source>
        <dbReference type="ARBA" id="ARBA00023157"/>
    </source>
</evidence>
<dbReference type="AlphaFoldDB" id="A0A0N4Y0E3"/>
<dbReference type="GO" id="GO:0004867">
    <property type="term" value="F:serine-type endopeptidase inhibitor activity"/>
    <property type="evidence" value="ECO:0007669"/>
    <property type="project" value="UniProtKB-KW"/>
</dbReference>
<dbReference type="PROSITE" id="PS50279">
    <property type="entry name" value="BPTI_KUNITZ_2"/>
    <property type="match status" value="1"/>
</dbReference>
<evidence type="ECO:0000313" key="6">
    <source>
        <dbReference type="EMBL" id="VDL72579.1"/>
    </source>
</evidence>
<accession>A0A0N4Y0E3</accession>
<keyword evidence="7" id="KW-1185">Reference proteome</keyword>
<proteinExistence type="predicted"/>
<dbReference type="InterPro" id="IPR020901">
    <property type="entry name" value="Prtase_inh_Kunz-CS"/>
</dbReference>
<evidence type="ECO:0000313" key="8">
    <source>
        <dbReference type="WBParaSite" id="NBR_0000898901-mRNA-1"/>
    </source>
</evidence>
<keyword evidence="3" id="KW-1015">Disulfide bond</keyword>
<evidence type="ECO:0000256" key="4">
    <source>
        <dbReference type="SAM" id="SignalP"/>
    </source>
</evidence>
<dbReference type="STRING" id="27835.A0A0N4Y0E3"/>
<feature type="domain" description="BPTI/Kunitz inhibitor" evidence="5">
    <location>
        <begin position="128"/>
        <end position="179"/>
    </location>
</feature>
<name>A0A0N4Y0E3_NIPBR</name>
<gene>
    <name evidence="6" type="ORF">NBR_LOCUS8990</name>
</gene>
<dbReference type="Gene3D" id="4.10.410.10">
    <property type="entry name" value="Pancreatic trypsin inhibitor Kunitz domain"/>
    <property type="match status" value="1"/>
</dbReference>
<dbReference type="InterPro" id="IPR050098">
    <property type="entry name" value="TFPI/VKTCI-like"/>
</dbReference>
<dbReference type="CDD" id="cd00109">
    <property type="entry name" value="Kunitz-type"/>
    <property type="match status" value="1"/>
</dbReference>
<dbReference type="PANTHER" id="PTHR10083">
    <property type="entry name" value="KUNITZ-TYPE PROTEASE INHIBITOR-RELATED"/>
    <property type="match status" value="1"/>
</dbReference>
<dbReference type="GO" id="GO:0005615">
    <property type="term" value="C:extracellular space"/>
    <property type="evidence" value="ECO:0007669"/>
    <property type="project" value="TreeGrafter"/>
</dbReference>
<dbReference type="InterPro" id="IPR002223">
    <property type="entry name" value="Kunitz_BPTI"/>
</dbReference>
<dbReference type="PROSITE" id="PS00280">
    <property type="entry name" value="BPTI_KUNITZ_1"/>
    <property type="match status" value="1"/>
</dbReference>
<sequence length="182" mass="20297">MKLILLLVLFSAYTCFSLEIGRPRIGKKPKIVVVEPKIIKGPIKIVPYKFTNVTRLNIRKPEIVVGEPKIAKVPVKVVPGNHKFTNVTRLNIRKPRTAVAEPKILKGPVKIVAGNHKFTNDARPINRCVGPHTEPGPACMAMMKRYTFDPKKGCVEFEFGGCRPAPNNFETLAECRKACIAR</sequence>
<evidence type="ECO:0000313" key="7">
    <source>
        <dbReference type="Proteomes" id="UP000271162"/>
    </source>
</evidence>
<organism evidence="8">
    <name type="scientific">Nippostrongylus brasiliensis</name>
    <name type="common">Rat hookworm</name>
    <dbReference type="NCBI Taxonomy" id="27835"/>
    <lineage>
        <taxon>Eukaryota</taxon>
        <taxon>Metazoa</taxon>
        <taxon>Ecdysozoa</taxon>
        <taxon>Nematoda</taxon>
        <taxon>Chromadorea</taxon>
        <taxon>Rhabditida</taxon>
        <taxon>Rhabditina</taxon>
        <taxon>Rhabditomorpha</taxon>
        <taxon>Strongyloidea</taxon>
        <taxon>Heligmosomidae</taxon>
        <taxon>Nippostrongylus</taxon>
    </lineage>
</organism>
<dbReference type="SMART" id="SM00131">
    <property type="entry name" value="KU"/>
    <property type="match status" value="1"/>
</dbReference>
<dbReference type="SUPFAM" id="SSF57362">
    <property type="entry name" value="BPTI-like"/>
    <property type="match status" value="1"/>
</dbReference>
<protein>
    <submittedName>
        <fullName evidence="8">BPTI/Kunitz inhibitor domain-containing protein</fullName>
    </submittedName>
</protein>
<dbReference type="EMBL" id="UYSL01020075">
    <property type="protein sequence ID" value="VDL72579.1"/>
    <property type="molecule type" value="Genomic_DNA"/>
</dbReference>
<evidence type="ECO:0000256" key="2">
    <source>
        <dbReference type="ARBA" id="ARBA00022900"/>
    </source>
</evidence>
<dbReference type="PANTHER" id="PTHR10083:SF374">
    <property type="entry name" value="BPTI_KUNITZ INHIBITOR DOMAIN-CONTAINING PROTEIN"/>
    <property type="match status" value="1"/>
</dbReference>
<evidence type="ECO:0000256" key="1">
    <source>
        <dbReference type="ARBA" id="ARBA00022690"/>
    </source>
</evidence>